<dbReference type="InParanoid" id="A0A2J7Q3G2"/>
<dbReference type="SUPFAM" id="SSF57667">
    <property type="entry name" value="beta-beta-alpha zinc fingers"/>
    <property type="match status" value="3"/>
</dbReference>
<evidence type="ECO:0000259" key="11">
    <source>
        <dbReference type="PROSITE" id="PS50157"/>
    </source>
</evidence>
<organism evidence="12 13">
    <name type="scientific">Cryptotermes secundus</name>
    <dbReference type="NCBI Taxonomy" id="105785"/>
    <lineage>
        <taxon>Eukaryota</taxon>
        <taxon>Metazoa</taxon>
        <taxon>Ecdysozoa</taxon>
        <taxon>Arthropoda</taxon>
        <taxon>Hexapoda</taxon>
        <taxon>Insecta</taxon>
        <taxon>Pterygota</taxon>
        <taxon>Neoptera</taxon>
        <taxon>Polyneoptera</taxon>
        <taxon>Dictyoptera</taxon>
        <taxon>Blattodea</taxon>
        <taxon>Blattoidea</taxon>
        <taxon>Termitoidae</taxon>
        <taxon>Kalotermitidae</taxon>
        <taxon>Cryptotermitinae</taxon>
        <taxon>Cryptotermes</taxon>
    </lineage>
</organism>
<dbReference type="FunFam" id="3.30.160.60:FF:000624">
    <property type="entry name" value="zinc finger protein 697"/>
    <property type="match status" value="1"/>
</dbReference>
<keyword evidence="8" id="KW-0804">Transcription</keyword>
<evidence type="ECO:0000256" key="8">
    <source>
        <dbReference type="ARBA" id="ARBA00023163"/>
    </source>
</evidence>
<keyword evidence="9" id="KW-0539">Nucleus</keyword>
<evidence type="ECO:0000256" key="9">
    <source>
        <dbReference type="ARBA" id="ARBA00023242"/>
    </source>
</evidence>
<keyword evidence="6" id="KW-0862">Zinc</keyword>
<dbReference type="GO" id="GO:0005634">
    <property type="term" value="C:nucleus"/>
    <property type="evidence" value="ECO:0007669"/>
    <property type="project" value="UniProtKB-SubCell"/>
</dbReference>
<gene>
    <name evidence="12" type="ORF">B7P43_G09143</name>
</gene>
<reference evidence="12 13" key="1">
    <citation type="submission" date="2017-12" db="EMBL/GenBank/DDBJ databases">
        <title>Hemimetabolous genomes reveal molecular basis of termite eusociality.</title>
        <authorList>
            <person name="Harrison M.C."/>
            <person name="Jongepier E."/>
            <person name="Robertson H.M."/>
            <person name="Arning N."/>
            <person name="Bitard-Feildel T."/>
            <person name="Chao H."/>
            <person name="Childers C.P."/>
            <person name="Dinh H."/>
            <person name="Doddapaneni H."/>
            <person name="Dugan S."/>
            <person name="Gowin J."/>
            <person name="Greiner C."/>
            <person name="Han Y."/>
            <person name="Hu H."/>
            <person name="Hughes D.S.T."/>
            <person name="Huylmans A.-K."/>
            <person name="Kemena C."/>
            <person name="Kremer L.P.M."/>
            <person name="Lee S.L."/>
            <person name="Lopez-Ezquerra A."/>
            <person name="Mallet L."/>
            <person name="Monroy-Kuhn J.M."/>
            <person name="Moser A."/>
            <person name="Murali S.C."/>
            <person name="Muzny D.M."/>
            <person name="Otani S."/>
            <person name="Piulachs M.-D."/>
            <person name="Poelchau M."/>
            <person name="Qu J."/>
            <person name="Schaub F."/>
            <person name="Wada-Katsumata A."/>
            <person name="Worley K.C."/>
            <person name="Xie Q."/>
            <person name="Ylla G."/>
            <person name="Poulsen M."/>
            <person name="Gibbs R.A."/>
            <person name="Schal C."/>
            <person name="Richards S."/>
            <person name="Belles X."/>
            <person name="Korb J."/>
            <person name="Bornberg-Bauer E."/>
        </authorList>
    </citation>
    <scope>NUCLEOTIDE SEQUENCE [LARGE SCALE GENOMIC DNA]</scope>
    <source>
        <tissue evidence="12">Whole body</tissue>
    </source>
</reference>
<evidence type="ECO:0000256" key="10">
    <source>
        <dbReference type="PROSITE-ProRule" id="PRU00042"/>
    </source>
</evidence>
<dbReference type="FunFam" id="3.30.160.60:FF:002343">
    <property type="entry name" value="Zinc finger protein 33A"/>
    <property type="match status" value="2"/>
</dbReference>
<dbReference type="PANTHER" id="PTHR24394">
    <property type="entry name" value="ZINC FINGER PROTEIN"/>
    <property type="match status" value="1"/>
</dbReference>
<dbReference type="InterPro" id="IPR013087">
    <property type="entry name" value="Znf_C2H2_type"/>
</dbReference>
<sequence>MKNQSWEKTIMTNNNPLPGPSGFQALVIVEEDEMAGDSPLSLSVFFVFQLSLNQQATHHSFKQAHLLDISSGPLLELKLVSDYVKSVGFEVFTGYYEECHVVKPKEEGSVEDTRMIGNKFCDVTVIAPHYVGNHASEQALAEKDLLRKPMYKEKYNAADMRPDVQVPLTSATQNFPVEETPVISIGDTGMCQHIYQWGQISTGSQSSDSSQYNYGETHTALSYWDKQFGQSGNHTLAAAALQQWIMSTSDNSNGNTPESPALKKPVDRCFDCSYCSKSFLTQKAIDNHVRIHTGEKPYLCHVCGMNFSQEGNLSMHVKVHTGEKPFQCLVCSKFFATRTHLEKHTRTHTGEKPYTCATCHKSFSDRGYFMRHLAVHTGEKSHICNVCSKAFTQRISLKRHSRIHTGEKPFECVICREAFSLKRDLKRHGEKMHNIDKAIIQIKHQFAHIQHFTNDLNERSIDHSQY</sequence>
<feature type="domain" description="C2H2-type" evidence="11">
    <location>
        <begin position="270"/>
        <end position="297"/>
    </location>
</feature>
<dbReference type="EMBL" id="NEVH01019068">
    <property type="protein sequence ID" value="PNF23107.1"/>
    <property type="molecule type" value="Genomic_DNA"/>
</dbReference>
<dbReference type="PROSITE" id="PS00028">
    <property type="entry name" value="ZINC_FINGER_C2H2_1"/>
    <property type="match status" value="6"/>
</dbReference>
<evidence type="ECO:0000256" key="3">
    <source>
        <dbReference type="ARBA" id="ARBA00022723"/>
    </source>
</evidence>
<dbReference type="InterPro" id="IPR036236">
    <property type="entry name" value="Znf_C2H2_sf"/>
</dbReference>
<dbReference type="SMART" id="SM00355">
    <property type="entry name" value="ZnF_C2H2"/>
    <property type="match status" value="6"/>
</dbReference>
<name>A0A2J7Q3G2_9NEOP</name>
<keyword evidence="4" id="KW-0677">Repeat</keyword>
<keyword evidence="3" id="KW-0479">Metal-binding</keyword>
<dbReference type="Proteomes" id="UP000235965">
    <property type="component" value="Unassembled WGS sequence"/>
</dbReference>
<dbReference type="GO" id="GO:0000981">
    <property type="term" value="F:DNA-binding transcription factor activity, RNA polymerase II-specific"/>
    <property type="evidence" value="ECO:0007669"/>
    <property type="project" value="TreeGrafter"/>
</dbReference>
<keyword evidence="7" id="KW-0805">Transcription regulation</keyword>
<dbReference type="OrthoDB" id="8180677at2759"/>
<evidence type="ECO:0000256" key="5">
    <source>
        <dbReference type="ARBA" id="ARBA00022771"/>
    </source>
</evidence>
<dbReference type="STRING" id="105785.A0A2J7Q3G2"/>
<evidence type="ECO:0000256" key="4">
    <source>
        <dbReference type="ARBA" id="ARBA00022737"/>
    </source>
</evidence>
<dbReference type="Pfam" id="PF00096">
    <property type="entry name" value="zf-C2H2"/>
    <property type="match status" value="4"/>
</dbReference>
<keyword evidence="5 10" id="KW-0863">Zinc-finger</keyword>
<dbReference type="FunFam" id="3.30.160.60:FF:000446">
    <property type="entry name" value="Zinc finger protein"/>
    <property type="match status" value="1"/>
</dbReference>
<evidence type="ECO:0000256" key="7">
    <source>
        <dbReference type="ARBA" id="ARBA00023015"/>
    </source>
</evidence>
<feature type="domain" description="C2H2-type" evidence="11">
    <location>
        <begin position="382"/>
        <end position="409"/>
    </location>
</feature>
<comment type="caution">
    <text evidence="12">The sequence shown here is derived from an EMBL/GenBank/DDBJ whole genome shotgun (WGS) entry which is preliminary data.</text>
</comment>
<comment type="similarity">
    <text evidence="2">Belongs to the krueppel C2H2-type zinc-finger protein family.</text>
</comment>
<protein>
    <recommendedName>
        <fullName evidence="11">C2H2-type domain-containing protein</fullName>
    </recommendedName>
</protein>
<dbReference type="PROSITE" id="PS50157">
    <property type="entry name" value="ZINC_FINGER_C2H2_2"/>
    <property type="match status" value="6"/>
</dbReference>
<feature type="domain" description="C2H2-type" evidence="11">
    <location>
        <begin position="326"/>
        <end position="353"/>
    </location>
</feature>
<evidence type="ECO:0000256" key="1">
    <source>
        <dbReference type="ARBA" id="ARBA00004123"/>
    </source>
</evidence>
<feature type="domain" description="C2H2-type" evidence="11">
    <location>
        <begin position="410"/>
        <end position="438"/>
    </location>
</feature>
<dbReference type="GO" id="GO:0008270">
    <property type="term" value="F:zinc ion binding"/>
    <property type="evidence" value="ECO:0007669"/>
    <property type="project" value="UniProtKB-KW"/>
</dbReference>
<dbReference type="FunFam" id="3.30.160.60:FF:001498">
    <property type="entry name" value="Zinc finger protein 404"/>
    <property type="match status" value="1"/>
</dbReference>
<evidence type="ECO:0000313" key="12">
    <source>
        <dbReference type="EMBL" id="PNF23107.1"/>
    </source>
</evidence>
<dbReference type="AlphaFoldDB" id="A0A2J7Q3G2"/>
<dbReference type="Gene3D" id="3.30.160.60">
    <property type="entry name" value="Classic Zinc Finger"/>
    <property type="match status" value="6"/>
</dbReference>
<comment type="subcellular location">
    <subcellularLocation>
        <location evidence="1">Nucleus</location>
    </subcellularLocation>
</comment>
<feature type="domain" description="C2H2-type" evidence="11">
    <location>
        <begin position="354"/>
        <end position="381"/>
    </location>
</feature>
<accession>A0A2J7Q3G2</accession>
<evidence type="ECO:0000256" key="6">
    <source>
        <dbReference type="ARBA" id="ARBA00022833"/>
    </source>
</evidence>
<proteinExistence type="inferred from homology"/>
<dbReference type="PANTHER" id="PTHR24394:SF48">
    <property type="entry name" value="ZINC FINGER PROTEIN 771"/>
    <property type="match status" value="1"/>
</dbReference>
<evidence type="ECO:0000313" key="13">
    <source>
        <dbReference type="Proteomes" id="UP000235965"/>
    </source>
</evidence>
<evidence type="ECO:0000256" key="2">
    <source>
        <dbReference type="ARBA" id="ARBA00006991"/>
    </source>
</evidence>
<feature type="domain" description="C2H2-type" evidence="11">
    <location>
        <begin position="298"/>
        <end position="325"/>
    </location>
</feature>
<keyword evidence="13" id="KW-1185">Reference proteome</keyword>
<dbReference type="GO" id="GO:0003677">
    <property type="term" value="F:DNA binding"/>
    <property type="evidence" value="ECO:0007669"/>
    <property type="project" value="UniProtKB-KW"/>
</dbReference>